<evidence type="ECO:0000259" key="1">
    <source>
        <dbReference type="Pfam" id="PF01593"/>
    </source>
</evidence>
<dbReference type="Pfam" id="PF01593">
    <property type="entry name" value="Amino_oxidase"/>
    <property type="match status" value="1"/>
</dbReference>
<dbReference type="Gene3D" id="3.50.50.60">
    <property type="entry name" value="FAD/NAD(P)-binding domain"/>
    <property type="match status" value="1"/>
</dbReference>
<evidence type="ECO:0000313" key="2">
    <source>
        <dbReference type="EMBL" id="APE36387.1"/>
    </source>
</evidence>
<dbReference type="InterPro" id="IPR036188">
    <property type="entry name" value="FAD/NAD-bd_sf"/>
</dbReference>
<dbReference type="SUPFAM" id="SSF51905">
    <property type="entry name" value="FAD/NAD(P)-binding domain"/>
    <property type="match status" value="1"/>
</dbReference>
<organism evidence="2 3">
    <name type="scientific">Nocardia mangyaensis</name>
    <dbReference type="NCBI Taxonomy" id="2213200"/>
    <lineage>
        <taxon>Bacteria</taxon>
        <taxon>Bacillati</taxon>
        <taxon>Actinomycetota</taxon>
        <taxon>Actinomycetes</taxon>
        <taxon>Mycobacteriales</taxon>
        <taxon>Nocardiaceae</taxon>
        <taxon>Nocardia</taxon>
    </lineage>
</organism>
<feature type="domain" description="Amine oxidase" evidence="1">
    <location>
        <begin position="3"/>
        <end position="56"/>
    </location>
</feature>
<name>A0A1J0VWE9_9NOCA</name>
<evidence type="ECO:0000313" key="3">
    <source>
        <dbReference type="Proteomes" id="UP000183810"/>
    </source>
</evidence>
<keyword evidence="3" id="KW-1185">Reference proteome</keyword>
<reference evidence="2" key="1">
    <citation type="submission" date="2016-11" db="EMBL/GenBank/DDBJ databases">
        <authorList>
            <person name="Jaros S."/>
            <person name="Januszkiewicz K."/>
            <person name="Wedrychowicz H."/>
        </authorList>
    </citation>
    <scope>NUCLEOTIDE SEQUENCE [LARGE SCALE GENOMIC DNA]</scope>
    <source>
        <strain evidence="2">Y48</strain>
    </source>
</reference>
<dbReference type="RefSeq" id="WP_071929564.1">
    <property type="nucleotide sequence ID" value="NZ_CP018082.1"/>
</dbReference>
<dbReference type="EMBL" id="CP018082">
    <property type="protein sequence ID" value="APE36387.1"/>
    <property type="molecule type" value="Genomic_DNA"/>
</dbReference>
<dbReference type="InterPro" id="IPR002937">
    <property type="entry name" value="Amino_oxidase"/>
</dbReference>
<dbReference type="GO" id="GO:0016491">
    <property type="term" value="F:oxidoreductase activity"/>
    <property type="evidence" value="ECO:0007669"/>
    <property type="project" value="InterPro"/>
</dbReference>
<accession>A0A1J0VWE9</accession>
<dbReference type="AlphaFoldDB" id="A0A1J0VWE9"/>
<proteinExistence type="predicted"/>
<sequence length="63" mass="6736">MPKATFSQVVGTDNLRSGQRASVPNLMLAGDWTRTDWSATMASAVQSAERAVEALLTQPNGSR</sequence>
<dbReference type="KEGG" id="nsl:BOX37_23390"/>
<gene>
    <name evidence="2" type="ORF">BOX37_23390</name>
</gene>
<protein>
    <recommendedName>
        <fullName evidence="1">Amine oxidase domain-containing protein</fullName>
    </recommendedName>
</protein>
<dbReference type="Proteomes" id="UP000183810">
    <property type="component" value="Chromosome"/>
</dbReference>